<gene>
    <name evidence="1" type="ORF">TNCT_508701</name>
</gene>
<proteinExistence type="predicted"/>
<name>A0A8X6FX24_TRICU</name>
<dbReference type="EMBL" id="BMAO01003641">
    <property type="protein sequence ID" value="GFQ89234.1"/>
    <property type="molecule type" value="Genomic_DNA"/>
</dbReference>
<keyword evidence="2" id="KW-1185">Reference proteome</keyword>
<reference evidence="1" key="1">
    <citation type="submission" date="2020-07" db="EMBL/GenBank/DDBJ databases">
        <title>Multicomponent nature underlies the extraordinary mechanical properties of spider dragline silk.</title>
        <authorList>
            <person name="Kono N."/>
            <person name="Nakamura H."/>
            <person name="Mori M."/>
            <person name="Yoshida Y."/>
            <person name="Ohtoshi R."/>
            <person name="Malay A.D."/>
            <person name="Moran D.A.P."/>
            <person name="Tomita M."/>
            <person name="Numata K."/>
            <person name="Arakawa K."/>
        </authorList>
    </citation>
    <scope>NUCLEOTIDE SEQUENCE</scope>
</reference>
<organism evidence="1 2">
    <name type="scientific">Trichonephila clavata</name>
    <name type="common">Joro spider</name>
    <name type="synonym">Nephila clavata</name>
    <dbReference type="NCBI Taxonomy" id="2740835"/>
    <lineage>
        <taxon>Eukaryota</taxon>
        <taxon>Metazoa</taxon>
        <taxon>Ecdysozoa</taxon>
        <taxon>Arthropoda</taxon>
        <taxon>Chelicerata</taxon>
        <taxon>Arachnida</taxon>
        <taxon>Araneae</taxon>
        <taxon>Araneomorphae</taxon>
        <taxon>Entelegynae</taxon>
        <taxon>Araneoidea</taxon>
        <taxon>Nephilidae</taxon>
        <taxon>Trichonephila</taxon>
    </lineage>
</organism>
<accession>A0A8X6FX24</accession>
<sequence>MIRPLLRAHSAAPSGFEQHRIVTILAFPSNDVEPIAKQFVTCPGVPSEYAAQSYAQILSVAQLTNRLASITVH</sequence>
<evidence type="ECO:0000313" key="2">
    <source>
        <dbReference type="Proteomes" id="UP000887116"/>
    </source>
</evidence>
<dbReference type="AlphaFoldDB" id="A0A8X6FX24"/>
<evidence type="ECO:0000313" key="1">
    <source>
        <dbReference type="EMBL" id="GFQ89234.1"/>
    </source>
</evidence>
<comment type="caution">
    <text evidence="1">The sequence shown here is derived from an EMBL/GenBank/DDBJ whole genome shotgun (WGS) entry which is preliminary data.</text>
</comment>
<protein>
    <submittedName>
        <fullName evidence="1">Uncharacterized protein</fullName>
    </submittedName>
</protein>
<dbReference type="Proteomes" id="UP000887116">
    <property type="component" value="Unassembled WGS sequence"/>
</dbReference>